<comment type="catalytic activity">
    <reaction evidence="9 11">
        <text>L-aspartyl-tRNA(Asn) + L-glutamine + ATP + H2O = L-asparaginyl-tRNA(Asn) + L-glutamate + ADP + phosphate + 2 H(+)</text>
        <dbReference type="Rhea" id="RHEA:14513"/>
        <dbReference type="Rhea" id="RHEA-COMP:9674"/>
        <dbReference type="Rhea" id="RHEA-COMP:9677"/>
        <dbReference type="ChEBI" id="CHEBI:15377"/>
        <dbReference type="ChEBI" id="CHEBI:15378"/>
        <dbReference type="ChEBI" id="CHEBI:29985"/>
        <dbReference type="ChEBI" id="CHEBI:30616"/>
        <dbReference type="ChEBI" id="CHEBI:43474"/>
        <dbReference type="ChEBI" id="CHEBI:58359"/>
        <dbReference type="ChEBI" id="CHEBI:78515"/>
        <dbReference type="ChEBI" id="CHEBI:78516"/>
        <dbReference type="ChEBI" id="CHEBI:456216"/>
    </reaction>
</comment>
<dbReference type="SUPFAM" id="SSF55931">
    <property type="entry name" value="Glutamine synthetase/guanido kinase"/>
    <property type="match status" value="1"/>
</dbReference>
<keyword evidence="7 11" id="KW-0648">Protein biosynthesis</keyword>
<accession>A0ABP6Z1H5</accession>
<evidence type="ECO:0000256" key="9">
    <source>
        <dbReference type="ARBA" id="ARBA00047380"/>
    </source>
</evidence>
<evidence type="ECO:0000259" key="12">
    <source>
        <dbReference type="SMART" id="SM00845"/>
    </source>
</evidence>
<evidence type="ECO:0000256" key="1">
    <source>
        <dbReference type="ARBA" id="ARBA00005306"/>
    </source>
</evidence>
<keyword evidence="4 11" id="KW-0436">Ligase</keyword>
<dbReference type="SUPFAM" id="SSF89095">
    <property type="entry name" value="GatB/YqeY motif"/>
    <property type="match status" value="1"/>
</dbReference>
<dbReference type="Gene3D" id="1.10.10.410">
    <property type="match status" value="1"/>
</dbReference>
<comment type="subunit">
    <text evidence="2 11">Heterotrimer of A, B and C subunits.</text>
</comment>
<evidence type="ECO:0000256" key="4">
    <source>
        <dbReference type="ARBA" id="ARBA00022598"/>
    </source>
</evidence>
<dbReference type="HAMAP" id="MF_00121">
    <property type="entry name" value="GatB"/>
    <property type="match status" value="1"/>
</dbReference>
<evidence type="ECO:0000256" key="2">
    <source>
        <dbReference type="ARBA" id="ARBA00011123"/>
    </source>
</evidence>
<evidence type="ECO:0000256" key="10">
    <source>
        <dbReference type="ARBA" id="ARBA00047913"/>
    </source>
</evidence>
<dbReference type="InterPro" id="IPR017959">
    <property type="entry name" value="Asn/Gln-tRNA_amidoTrfase_suB/E"/>
</dbReference>
<comment type="function">
    <text evidence="8 11">Allows the formation of correctly charged Asn-tRNA(Asn) or Gln-tRNA(Gln) through the transamidation of misacylated Asp-tRNA(Asn) or Glu-tRNA(Gln) in organisms which lack either or both of asparaginyl-tRNA or glutaminyl-tRNA synthetases. The reaction takes place in the presence of glutamine and ATP through an activated phospho-Asp-tRNA(Asn) or phospho-Glu-tRNA(Gln).</text>
</comment>
<dbReference type="InterPro" id="IPR017958">
    <property type="entry name" value="Gln-tRNA_amidoTrfase_suB_CS"/>
</dbReference>
<dbReference type="PANTHER" id="PTHR11659:SF0">
    <property type="entry name" value="GLUTAMYL-TRNA(GLN) AMIDOTRANSFERASE SUBUNIT B, MITOCHONDRIAL"/>
    <property type="match status" value="1"/>
</dbReference>
<dbReference type="Proteomes" id="UP001501074">
    <property type="component" value="Unassembled WGS sequence"/>
</dbReference>
<dbReference type="PROSITE" id="PS01234">
    <property type="entry name" value="GATB"/>
    <property type="match status" value="1"/>
</dbReference>
<keyword evidence="5 11" id="KW-0547">Nucleotide-binding</keyword>
<keyword evidence="6 11" id="KW-0067">ATP-binding</keyword>
<dbReference type="Pfam" id="PF02637">
    <property type="entry name" value="GatB_Yqey"/>
    <property type="match status" value="1"/>
</dbReference>
<evidence type="ECO:0000313" key="14">
    <source>
        <dbReference type="Proteomes" id="UP001501074"/>
    </source>
</evidence>
<dbReference type="SMART" id="SM00845">
    <property type="entry name" value="GatB_Yqey"/>
    <property type="match status" value="1"/>
</dbReference>
<dbReference type="InterPro" id="IPR018027">
    <property type="entry name" value="Asn/Gln_amidotransferase"/>
</dbReference>
<reference evidence="14" key="1">
    <citation type="journal article" date="2019" name="Int. J. Syst. Evol. Microbiol.">
        <title>The Global Catalogue of Microorganisms (GCM) 10K type strain sequencing project: providing services to taxonomists for standard genome sequencing and annotation.</title>
        <authorList>
            <consortium name="The Broad Institute Genomics Platform"/>
            <consortium name="The Broad Institute Genome Sequencing Center for Infectious Disease"/>
            <person name="Wu L."/>
            <person name="Ma J."/>
        </authorList>
    </citation>
    <scope>NUCLEOTIDE SEQUENCE [LARGE SCALE GENOMIC DNA]</scope>
    <source>
        <strain evidence="14">JCM 16902</strain>
    </source>
</reference>
<comment type="catalytic activity">
    <reaction evidence="10 11">
        <text>L-glutamyl-tRNA(Gln) + L-glutamine + ATP + H2O = L-glutaminyl-tRNA(Gln) + L-glutamate + ADP + phosphate + H(+)</text>
        <dbReference type="Rhea" id="RHEA:17521"/>
        <dbReference type="Rhea" id="RHEA-COMP:9681"/>
        <dbReference type="Rhea" id="RHEA-COMP:9684"/>
        <dbReference type="ChEBI" id="CHEBI:15377"/>
        <dbReference type="ChEBI" id="CHEBI:15378"/>
        <dbReference type="ChEBI" id="CHEBI:29985"/>
        <dbReference type="ChEBI" id="CHEBI:30616"/>
        <dbReference type="ChEBI" id="CHEBI:43474"/>
        <dbReference type="ChEBI" id="CHEBI:58359"/>
        <dbReference type="ChEBI" id="CHEBI:78520"/>
        <dbReference type="ChEBI" id="CHEBI:78521"/>
        <dbReference type="ChEBI" id="CHEBI:456216"/>
    </reaction>
</comment>
<dbReference type="NCBIfam" id="NF004013">
    <property type="entry name" value="PRK05477.1-3"/>
    <property type="match status" value="1"/>
</dbReference>
<evidence type="ECO:0000256" key="6">
    <source>
        <dbReference type="ARBA" id="ARBA00022840"/>
    </source>
</evidence>
<dbReference type="EMBL" id="BAAAZO010000001">
    <property type="protein sequence ID" value="GAA3595567.1"/>
    <property type="molecule type" value="Genomic_DNA"/>
</dbReference>
<evidence type="ECO:0000313" key="13">
    <source>
        <dbReference type="EMBL" id="GAA3595567.1"/>
    </source>
</evidence>
<evidence type="ECO:0000256" key="3">
    <source>
        <dbReference type="ARBA" id="ARBA00016923"/>
    </source>
</evidence>
<evidence type="ECO:0000256" key="11">
    <source>
        <dbReference type="HAMAP-Rule" id="MF_00121"/>
    </source>
</evidence>
<keyword evidence="14" id="KW-1185">Reference proteome</keyword>
<dbReference type="InterPro" id="IPR006075">
    <property type="entry name" value="Asn/Gln-tRNA_Trfase_suB/E_cat"/>
</dbReference>
<evidence type="ECO:0000256" key="5">
    <source>
        <dbReference type="ARBA" id="ARBA00022741"/>
    </source>
</evidence>
<dbReference type="InterPro" id="IPR014746">
    <property type="entry name" value="Gln_synth/guanido_kin_cat_dom"/>
</dbReference>
<protein>
    <recommendedName>
        <fullName evidence="3 11">Aspartyl/glutamyl-tRNA(Asn/Gln) amidotransferase subunit B</fullName>
        <shortName evidence="11">Asp/Glu-ADT subunit B</shortName>
        <ecNumber evidence="11">6.3.5.-</ecNumber>
    </recommendedName>
</protein>
<dbReference type="InterPro" id="IPR003789">
    <property type="entry name" value="Asn/Gln_tRNA_amidoTrase-B-like"/>
</dbReference>
<evidence type="ECO:0000256" key="7">
    <source>
        <dbReference type="ARBA" id="ARBA00022917"/>
    </source>
</evidence>
<dbReference type="NCBIfam" id="TIGR00133">
    <property type="entry name" value="gatB"/>
    <property type="match status" value="1"/>
</dbReference>
<dbReference type="PANTHER" id="PTHR11659">
    <property type="entry name" value="GLUTAMYL-TRNA GLN AMIDOTRANSFERASE SUBUNIT B MITOCHONDRIAL AND PROKARYOTIC PET112-RELATED"/>
    <property type="match status" value="1"/>
</dbReference>
<dbReference type="NCBIfam" id="NF004014">
    <property type="entry name" value="PRK05477.1-4"/>
    <property type="match status" value="1"/>
</dbReference>
<gene>
    <name evidence="11 13" type="primary">gatB</name>
    <name evidence="13" type="ORF">GCM10022223_08410</name>
</gene>
<dbReference type="NCBIfam" id="NF004012">
    <property type="entry name" value="PRK05477.1-2"/>
    <property type="match status" value="1"/>
</dbReference>
<sequence length="513" mass="55992">MTSLSQFAEVLDYDEALAKFDPVLGLEVHVELNTNTKMFCGCPTEFGAEPNTQVCPVCLGLPGALPVLNQIGLESAIRIGLALNCSIAQWCRFARKNYFYPDMPKNFQTSQYDEPIAFEGYLDVELEDGETFRVQIERAHMEEDTGKSLHIGGATGRIQGAEYSLVDYNRAGIPLIEIVTKPITGAGERAPEVAKAYVSALRELLRALGVSDVKMEQGSMRCDVNASLRPRAEDQDSVPLGTRTETKNVNSLRSVERAVKYEISRHAAVLTGGGKILQETRHWHEDTGITTSGREKSDAEDYRYFPEPDLVPIAPDAAWVEELRGTLPEPPARRRRRLQGEWNFSDKEMRDLYNSGAVELVEATVAAGASPLAARKWWTGELSRLANLEEKQLSEMPVTPAQIAQLQALVESGKLTDTLARQALEGVLAGEGDPEQVVEKRGLVLVSDDGALGEAVDRAIAANPGVADKIRAGKVQAAGALIGSVMKEMRGKADAARVRELVLERLPVDAPDA</sequence>
<dbReference type="InterPro" id="IPR023168">
    <property type="entry name" value="GatB_Yqey_C_2"/>
</dbReference>
<comment type="similarity">
    <text evidence="1 11">Belongs to the GatB/GatE family. GatB subfamily.</text>
</comment>
<name>A0ABP6Z1H5_9ACTN</name>
<feature type="domain" description="Asn/Gln amidotransferase" evidence="12">
    <location>
        <begin position="359"/>
        <end position="506"/>
    </location>
</feature>
<dbReference type="EC" id="6.3.5.-" evidence="11"/>
<comment type="caution">
    <text evidence="13">The sequence shown here is derived from an EMBL/GenBank/DDBJ whole genome shotgun (WGS) entry which is preliminary data.</text>
</comment>
<proteinExistence type="inferred from homology"/>
<dbReference type="RefSeq" id="WP_231487368.1">
    <property type="nucleotide sequence ID" value="NZ_BAAAZO010000001.1"/>
</dbReference>
<dbReference type="InterPro" id="IPR004413">
    <property type="entry name" value="GatB"/>
</dbReference>
<organism evidence="13 14">
    <name type="scientific">Kineosporia mesophila</name>
    <dbReference type="NCBI Taxonomy" id="566012"/>
    <lineage>
        <taxon>Bacteria</taxon>
        <taxon>Bacillati</taxon>
        <taxon>Actinomycetota</taxon>
        <taxon>Actinomycetes</taxon>
        <taxon>Kineosporiales</taxon>
        <taxon>Kineosporiaceae</taxon>
        <taxon>Kineosporia</taxon>
    </lineage>
</organism>
<evidence type="ECO:0000256" key="8">
    <source>
        <dbReference type="ARBA" id="ARBA00024799"/>
    </source>
</evidence>
<dbReference type="Pfam" id="PF02934">
    <property type="entry name" value="GatB_N"/>
    <property type="match status" value="1"/>
</dbReference>